<organism evidence="2">
    <name type="scientific">uncultured Chloroflexia bacterium</name>
    <dbReference type="NCBI Taxonomy" id="1672391"/>
    <lineage>
        <taxon>Bacteria</taxon>
        <taxon>Bacillati</taxon>
        <taxon>Chloroflexota</taxon>
        <taxon>Chloroflexia</taxon>
        <taxon>environmental samples</taxon>
    </lineage>
</organism>
<dbReference type="AlphaFoldDB" id="A0A6J4JNE0"/>
<evidence type="ECO:0008006" key="3">
    <source>
        <dbReference type="Google" id="ProtNLM"/>
    </source>
</evidence>
<dbReference type="EMBL" id="CADCTR010001135">
    <property type="protein sequence ID" value="CAA9283043.1"/>
    <property type="molecule type" value="Genomic_DNA"/>
</dbReference>
<feature type="non-terminal residue" evidence="2">
    <location>
        <position position="442"/>
    </location>
</feature>
<name>A0A6J4JNE0_9CHLR</name>
<dbReference type="PANTHER" id="PTHR47691">
    <property type="entry name" value="REGULATOR-RELATED"/>
    <property type="match status" value="1"/>
</dbReference>
<dbReference type="PROSITE" id="PS50005">
    <property type="entry name" value="TPR"/>
    <property type="match status" value="1"/>
</dbReference>
<dbReference type="SMART" id="SM00028">
    <property type="entry name" value="TPR"/>
    <property type="match status" value="5"/>
</dbReference>
<feature type="repeat" description="TPR" evidence="1">
    <location>
        <begin position="352"/>
        <end position="385"/>
    </location>
</feature>
<dbReference type="InterPro" id="IPR019734">
    <property type="entry name" value="TPR_rpt"/>
</dbReference>
<dbReference type="InterPro" id="IPR011990">
    <property type="entry name" value="TPR-like_helical_dom_sf"/>
</dbReference>
<reference evidence="2" key="1">
    <citation type="submission" date="2020-02" db="EMBL/GenBank/DDBJ databases">
        <authorList>
            <person name="Meier V. D."/>
        </authorList>
    </citation>
    <scope>NUCLEOTIDE SEQUENCE</scope>
    <source>
        <strain evidence="2">AVDCRST_MAG93</strain>
    </source>
</reference>
<sequence>GAERCGRGEHPGHQIPSANKPVEPRFIMLEPIREYAWEQLVPRGEVAALQLAHATYYHALAETVSAQWDSPTAAVAIAQLDREYDNIRAALQWACDGGDRTLGLKLCVALRKFWQRRGYYREGRAWLEELLALDDNTSDPAAVATVARALYTTAWLASDQHDFARSEQLFGQAMALRHTLGETEDDAHLRLNAARQARVEGKYHRAVALFEEALLHHRSVGNRGSASSGGLGQSLYDLALVRREQGHFADASALLSEGIAFHREIGEREGEVVGLLGLGDIARDQGDALRLREYSERSLAISRDLGIRWATGFALNNLARAAYMEGDLPGALALVDESLSIFRDLQSDASRAEVLITQGHMLLAQGDRPSAYTAFHEALRLAATLGPRLMVASALEGLGSMAAEQGQAVRALHLLGAASRLRVHMGTPVRPADQPAVEHALV</sequence>
<dbReference type="Pfam" id="PF13424">
    <property type="entry name" value="TPR_12"/>
    <property type="match status" value="1"/>
</dbReference>
<keyword evidence="1" id="KW-0802">TPR repeat</keyword>
<gene>
    <name evidence="2" type="ORF">AVDCRST_MAG93-3322</name>
</gene>
<evidence type="ECO:0000256" key="1">
    <source>
        <dbReference type="PROSITE-ProRule" id="PRU00339"/>
    </source>
</evidence>
<feature type="non-terminal residue" evidence="2">
    <location>
        <position position="1"/>
    </location>
</feature>
<dbReference type="PANTHER" id="PTHR47691:SF3">
    <property type="entry name" value="HTH-TYPE TRANSCRIPTIONAL REGULATOR RV0890C-RELATED"/>
    <property type="match status" value="1"/>
</dbReference>
<evidence type="ECO:0000313" key="2">
    <source>
        <dbReference type="EMBL" id="CAA9283043.1"/>
    </source>
</evidence>
<accession>A0A6J4JNE0</accession>
<dbReference type="SUPFAM" id="SSF81901">
    <property type="entry name" value="HCP-like"/>
    <property type="match status" value="1"/>
</dbReference>
<proteinExistence type="predicted"/>
<dbReference type="Gene3D" id="1.25.40.10">
    <property type="entry name" value="Tetratricopeptide repeat domain"/>
    <property type="match status" value="2"/>
</dbReference>
<dbReference type="SUPFAM" id="SSF48452">
    <property type="entry name" value="TPR-like"/>
    <property type="match status" value="2"/>
</dbReference>
<protein>
    <recommendedName>
        <fullName evidence="3">MalT-like TPR region domain-containing protein</fullName>
    </recommendedName>
</protein>